<accession>A0A0K6HLG9</accession>
<dbReference type="AlphaFoldDB" id="A0A0K6HLG9"/>
<dbReference type="EMBL" id="CYHE01000001">
    <property type="protein sequence ID" value="CUA91770.1"/>
    <property type="molecule type" value="Genomic_DNA"/>
</dbReference>
<name>A0A0K6HLG9_9HYPH</name>
<dbReference type="RefSeq" id="WP_208975477.1">
    <property type="nucleotide sequence ID" value="NZ_CYHE01000001.1"/>
</dbReference>
<gene>
    <name evidence="1" type="ORF">Ga0061067_10180</name>
</gene>
<evidence type="ECO:0000313" key="1">
    <source>
        <dbReference type="EMBL" id="CUA91770.1"/>
    </source>
</evidence>
<evidence type="ECO:0000313" key="2">
    <source>
        <dbReference type="Proteomes" id="UP000183900"/>
    </source>
</evidence>
<dbReference type="Proteomes" id="UP000183900">
    <property type="component" value="Unassembled WGS sequence"/>
</dbReference>
<organism evidence="1 2">
    <name type="scientific">Pannonibacter indicus</name>
    <dbReference type="NCBI Taxonomy" id="466044"/>
    <lineage>
        <taxon>Bacteria</taxon>
        <taxon>Pseudomonadati</taxon>
        <taxon>Pseudomonadota</taxon>
        <taxon>Alphaproteobacteria</taxon>
        <taxon>Hyphomicrobiales</taxon>
        <taxon>Stappiaceae</taxon>
        <taxon>Pannonibacter</taxon>
    </lineage>
</organism>
<keyword evidence="2" id="KW-1185">Reference proteome</keyword>
<sequence>MNAHTPETAALPFSTARPTSRSEAESFCLAVCHTMEKLLELIEKETDMVREGQLRAAGELQPEKAVLVHHYTQGVLFAKEHSVALGNLAPAAVQSLRRQHAEFQPVLRINLAVLSTAREVASTVVTTVAQAVGARQRTTTYGPGGASPQAPRIAEGIAINRSL</sequence>
<proteinExistence type="predicted"/>
<protein>
    <recommendedName>
        <fullName evidence="3">FlgN protein</fullName>
    </recommendedName>
</protein>
<reference evidence="2" key="1">
    <citation type="submission" date="2015-08" db="EMBL/GenBank/DDBJ databases">
        <authorList>
            <person name="Varghese N."/>
        </authorList>
    </citation>
    <scope>NUCLEOTIDE SEQUENCE [LARGE SCALE GENOMIC DNA]</scope>
    <source>
        <strain evidence="2">DSM 23407</strain>
    </source>
</reference>
<evidence type="ECO:0008006" key="3">
    <source>
        <dbReference type="Google" id="ProtNLM"/>
    </source>
</evidence>